<dbReference type="Gene3D" id="3.40.30.10">
    <property type="entry name" value="Glutaredoxin"/>
    <property type="match status" value="1"/>
</dbReference>
<dbReference type="SUPFAM" id="SSF52833">
    <property type="entry name" value="Thioredoxin-like"/>
    <property type="match status" value="1"/>
</dbReference>
<sequence>MGCSASRTTTIVANKNNTEDPSPSSVSLACSSYSSSFSSSASHFSNSSPQVPKALSLPMPLVHHPPTKKGDTHHLVSLTSTTYGSLLLIDQKDPNFNKISSKPNQAEQQQEEKESLSPDSVINTWELMDGLNDEDSIFESVSNKNSSSSSCRFTTTTTTFFDGSAKKKLLDSFDSLKASETLLEKEKENTCSSLLTKKPLWQHLSEEALLSKLDPSVAWSYRRALSSRQLGTNNNIYDNNNNNSSSSSSNINICKDVRSMGSSPLSNCCSSTTFEKSLCLLPGTEDRIVVYCTSLRGIRKTYEDCCAVRMMLRGFRVAVDERDISMDSSYRKELQNALGGCGIIKAVTLPQVFIRGKYVGNAEEMKQMNESGELAKLLEGFPTQDPGFVCDNCGGARFVPCPNCSGSRKVFEEGDGELRRCPDCNENGLVRCTCCCS</sequence>
<dbReference type="Proteomes" id="UP001372338">
    <property type="component" value="Unassembled WGS sequence"/>
</dbReference>
<feature type="compositionally biased region" description="Low complexity" evidence="1">
    <location>
        <begin position="22"/>
        <end position="48"/>
    </location>
</feature>
<protein>
    <recommendedName>
        <fullName evidence="2">Glutaredoxin domain-containing protein</fullName>
    </recommendedName>
</protein>
<dbReference type="InterPro" id="IPR002109">
    <property type="entry name" value="Glutaredoxin"/>
</dbReference>
<evidence type="ECO:0000313" key="4">
    <source>
        <dbReference type="Proteomes" id="UP001372338"/>
    </source>
</evidence>
<proteinExistence type="predicted"/>
<reference evidence="3 4" key="1">
    <citation type="submission" date="2024-01" db="EMBL/GenBank/DDBJ databases">
        <title>The genomes of 5 underutilized Papilionoideae crops provide insights into root nodulation and disease resistanc.</title>
        <authorList>
            <person name="Yuan L."/>
        </authorList>
    </citation>
    <scope>NUCLEOTIDE SEQUENCE [LARGE SCALE GENOMIC DNA]</scope>
    <source>
        <strain evidence="3">ZHUSHIDOU_FW_LH</strain>
        <tissue evidence="3">Leaf</tissue>
    </source>
</reference>
<feature type="compositionally biased region" description="Polar residues" evidence="1">
    <location>
        <begin position="97"/>
        <end position="108"/>
    </location>
</feature>
<gene>
    <name evidence="3" type="ORF">RIF29_05468</name>
</gene>
<dbReference type="PROSITE" id="PS51354">
    <property type="entry name" value="GLUTAREDOXIN_2"/>
    <property type="match status" value="1"/>
</dbReference>
<evidence type="ECO:0000259" key="2">
    <source>
        <dbReference type="Pfam" id="PF00462"/>
    </source>
</evidence>
<evidence type="ECO:0000313" key="3">
    <source>
        <dbReference type="EMBL" id="KAK7290783.1"/>
    </source>
</evidence>
<feature type="domain" description="Glutaredoxin" evidence="2">
    <location>
        <begin position="289"/>
        <end position="359"/>
    </location>
</feature>
<keyword evidence="4" id="KW-1185">Reference proteome</keyword>
<dbReference type="Pfam" id="PF00462">
    <property type="entry name" value="Glutaredoxin"/>
    <property type="match status" value="1"/>
</dbReference>
<accession>A0AAN9J288</accession>
<dbReference type="CDD" id="cd03031">
    <property type="entry name" value="GRX_GRX_like"/>
    <property type="match status" value="1"/>
</dbReference>
<name>A0AAN9J288_CROPI</name>
<organism evidence="3 4">
    <name type="scientific">Crotalaria pallida</name>
    <name type="common">Smooth rattlebox</name>
    <name type="synonym">Crotalaria striata</name>
    <dbReference type="NCBI Taxonomy" id="3830"/>
    <lineage>
        <taxon>Eukaryota</taxon>
        <taxon>Viridiplantae</taxon>
        <taxon>Streptophyta</taxon>
        <taxon>Embryophyta</taxon>
        <taxon>Tracheophyta</taxon>
        <taxon>Spermatophyta</taxon>
        <taxon>Magnoliopsida</taxon>
        <taxon>eudicotyledons</taxon>
        <taxon>Gunneridae</taxon>
        <taxon>Pentapetalae</taxon>
        <taxon>rosids</taxon>
        <taxon>fabids</taxon>
        <taxon>Fabales</taxon>
        <taxon>Fabaceae</taxon>
        <taxon>Papilionoideae</taxon>
        <taxon>50 kb inversion clade</taxon>
        <taxon>genistoids sensu lato</taxon>
        <taxon>core genistoids</taxon>
        <taxon>Crotalarieae</taxon>
        <taxon>Crotalaria</taxon>
    </lineage>
</organism>
<dbReference type="Pfam" id="PF23733">
    <property type="entry name" value="GRXCR1-2_C"/>
    <property type="match status" value="1"/>
</dbReference>
<dbReference type="AlphaFoldDB" id="A0AAN9J288"/>
<dbReference type="InterPro" id="IPR036249">
    <property type="entry name" value="Thioredoxin-like_sf"/>
</dbReference>
<feature type="compositionally biased region" description="Polar residues" evidence="1">
    <location>
        <begin position="1"/>
        <end position="21"/>
    </location>
</feature>
<comment type="caution">
    <text evidence="3">The sequence shown here is derived from an EMBL/GenBank/DDBJ whole genome shotgun (WGS) entry which is preliminary data.</text>
</comment>
<feature type="region of interest" description="Disordered" evidence="1">
    <location>
        <begin position="1"/>
        <end position="56"/>
    </location>
</feature>
<dbReference type="PANTHER" id="PTHR45669:SF18">
    <property type="entry name" value="GLUTAREDOXIN FAMILY PROTEIN"/>
    <property type="match status" value="1"/>
</dbReference>
<evidence type="ECO:0000256" key="1">
    <source>
        <dbReference type="SAM" id="MobiDB-lite"/>
    </source>
</evidence>
<feature type="region of interest" description="Disordered" evidence="1">
    <location>
        <begin position="94"/>
        <end position="118"/>
    </location>
</feature>
<dbReference type="EMBL" id="JAYWIO010000001">
    <property type="protein sequence ID" value="KAK7290783.1"/>
    <property type="molecule type" value="Genomic_DNA"/>
</dbReference>
<dbReference type="PANTHER" id="PTHR45669">
    <property type="entry name" value="GLUTAREDOXIN DOMAIN-CONTAINING CYSTEINE-RICH PROTEIN CG12206-RELATED"/>
    <property type="match status" value="1"/>
</dbReference>